<dbReference type="InterPro" id="IPR008990">
    <property type="entry name" value="Elect_transpt_acc-like_dom_sf"/>
</dbReference>
<evidence type="ECO:0000313" key="3">
    <source>
        <dbReference type="Proteomes" id="UP000239290"/>
    </source>
</evidence>
<feature type="domain" description="Nitrile hydratase beta subunit-like N-terminal" evidence="1">
    <location>
        <begin position="43"/>
        <end position="136"/>
    </location>
</feature>
<name>A0A2S8J084_RHOOP</name>
<dbReference type="Gene3D" id="1.10.472.20">
    <property type="entry name" value="Nitrile hydratase, beta subunit"/>
    <property type="match status" value="1"/>
</dbReference>
<evidence type="ECO:0000259" key="1">
    <source>
        <dbReference type="Pfam" id="PF21006"/>
    </source>
</evidence>
<dbReference type="EMBL" id="PUIO01000040">
    <property type="protein sequence ID" value="PQP20471.1"/>
    <property type="molecule type" value="Genomic_DNA"/>
</dbReference>
<dbReference type="Proteomes" id="UP000239290">
    <property type="component" value="Unassembled WGS sequence"/>
</dbReference>
<dbReference type="InterPro" id="IPR042262">
    <property type="entry name" value="CN_hydtase_beta_C"/>
</dbReference>
<organism evidence="2 3">
    <name type="scientific">Rhodococcus opacus</name>
    <name type="common">Nocardia opaca</name>
    <dbReference type="NCBI Taxonomy" id="37919"/>
    <lineage>
        <taxon>Bacteria</taxon>
        <taxon>Bacillati</taxon>
        <taxon>Actinomycetota</taxon>
        <taxon>Actinomycetes</taxon>
        <taxon>Mycobacteriales</taxon>
        <taxon>Nocardiaceae</taxon>
        <taxon>Rhodococcus</taxon>
    </lineage>
</organism>
<dbReference type="AlphaFoldDB" id="A0A2S8J084"/>
<dbReference type="Pfam" id="PF21006">
    <property type="entry name" value="NHase_beta_N"/>
    <property type="match status" value="1"/>
</dbReference>
<protein>
    <recommendedName>
        <fullName evidence="1">Nitrile hydratase beta subunit-like N-terminal domain-containing protein</fullName>
    </recommendedName>
</protein>
<sequence>MNSPADFEAQANRVAEYGPVHHVEMDSPYYLSNSAFDALRHVLHDVGGQNALPVKYEEKVEEDWEMSTYVTCECLGWRGVWNSEERRRAENDLGATLYFGLPYYARWITVAAKTLINKGLITPDELSAKIDEVRARSGGGNATGGQS</sequence>
<gene>
    <name evidence="2" type="ORF">C5613_28215</name>
</gene>
<reference evidence="3" key="1">
    <citation type="submission" date="2018-02" db="EMBL/GenBank/DDBJ databases">
        <title>Draft genome sequencing of Rhodococcus opacus KU647198.</title>
        <authorList>
            <person name="Zheng B.-X."/>
        </authorList>
    </citation>
    <scope>NUCLEOTIDE SEQUENCE [LARGE SCALE GENOMIC DNA]</scope>
    <source>
        <strain evidence="3">04-OD7</strain>
    </source>
</reference>
<accession>A0A2S8J084</accession>
<evidence type="ECO:0000313" key="2">
    <source>
        <dbReference type="EMBL" id="PQP20471.1"/>
    </source>
</evidence>
<dbReference type="SUPFAM" id="SSF50090">
    <property type="entry name" value="Electron transport accessory proteins"/>
    <property type="match status" value="1"/>
</dbReference>
<comment type="caution">
    <text evidence="2">The sequence shown here is derived from an EMBL/GenBank/DDBJ whole genome shotgun (WGS) entry which is preliminary data.</text>
</comment>
<proteinExistence type="predicted"/>
<dbReference type="InterPro" id="IPR049054">
    <property type="entry name" value="CN_hydtase_beta-like_N"/>
</dbReference>
<dbReference type="RefSeq" id="WP_105419464.1">
    <property type="nucleotide sequence ID" value="NZ_JARXVI010000001.1"/>
</dbReference>